<protein>
    <submittedName>
        <fullName evidence="2">Uncharacterized protein</fullName>
    </submittedName>
</protein>
<evidence type="ECO:0000313" key="2">
    <source>
        <dbReference type="EMBL" id="KAF1940743.1"/>
    </source>
</evidence>
<evidence type="ECO:0000313" key="3">
    <source>
        <dbReference type="Proteomes" id="UP000800038"/>
    </source>
</evidence>
<feature type="region of interest" description="Disordered" evidence="1">
    <location>
        <begin position="135"/>
        <end position="157"/>
    </location>
</feature>
<evidence type="ECO:0000256" key="1">
    <source>
        <dbReference type="SAM" id="MobiDB-lite"/>
    </source>
</evidence>
<sequence>MTFLRQSFTSGFPGSCFGEQLPSPRQLAADGCLASPLLAQLRADGSTGPTDVFSGKRLSGGVGRLLSHVRRHRTTPVLTALIGDESAGKITYLRSDPKRQDIRELDELTRQVDEAAGSTLTAALMRCQASQVGGKVAAQHEPGNLQSSPHSEMRARV</sequence>
<dbReference type="EMBL" id="ML976058">
    <property type="protein sequence ID" value="KAF1940743.1"/>
    <property type="molecule type" value="Genomic_DNA"/>
</dbReference>
<organism evidence="2 3">
    <name type="scientific">Clathrospora elynae</name>
    <dbReference type="NCBI Taxonomy" id="706981"/>
    <lineage>
        <taxon>Eukaryota</taxon>
        <taxon>Fungi</taxon>
        <taxon>Dikarya</taxon>
        <taxon>Ascomycota</taxon>
        <taxon>Pezizomycotina</taxon>
        <taxon>Dothideomycetes</taxon>
        <taxon>Pleosporomycetidae</taxon>
        <taxon>Pleosporales</taxon>
        <taxon>Diademaceae</taxon>
        <taxon>Clathrospora</taxon>
    </lineage>
</organism>
<dbReference type="Proteomes" id="UP000800038">
    <property type="component" value="Unassembled WGS sequence"/>
</dbReference>
<dbReference type="AlphaFoldDB" id="A0A6A5SKQ0"/>
<proteinExistence type="predicted"/>
<gene>
    <name evidence="2" type="ORF">EJ02DRAFT_223465</name>
</gene>
<keyword evidence="3" id="KW-1185">Reference proteome</keyword>
<reference evidence="2" key="1">
    <citation type="journal article" date="2020" name="Stud. Mycol.">
        <title>101 Dothideomycetes genomes: a test case for predicting lifestyles and emergence of pathogens.</title>
        <authorList>
            <person name="Haridas S."/>
            <person name="Albert R."/>
            <person name="Binder M."/>
            <person name="Bloem J."/>
            <person name="Labutti K."/>
            <person name="Salamov A."/>
            <person name="Andreopoulos B."/>
            <person name="Baker S."/>
            <person name="Barry K."/>
            <person name="Bills G."/>
            <person name="Bluhm B."/>
            <person name="Cannon C."/>
            <person name="Castanera R."/>
            <person name="Culley D."/>
            <person name="Daum C."/>
            <person name="Ezra D."/>
            <person name="Gonzalez J."/>
            <person name="Henrissat B."/>
            <person name="Kuo A."/>
            <person name="Liang C."/>
            <person name="Lipzen A."/>
            <person name="Lutzoni F."/>
            <person name="Magnuson J."/>
            <person name="Mondo S."/>
            <person name="Nolan M."/>
            <person name="Ohm R."/>
            <person name="Pangilinan J."/>
            <person name="Park H.-J."/>
            <person name="Ramirez L."/>
            <person name="Alfaro M."/>
            <person name="Sun H."/>
            <person name="Tritt A."/>
            <person name="Yoshinaga Y."/>
            <person name="Zwiers L.-H."/>
            <person name="Turgeon B."/>
            <person name="Goodwin S."/>
            <person name="Spatafora J."/>
            <person name="Crous P."/>
            <person name="Grigoriev I."/>
        </authorList>
    </citation>
    <scope>NUCLEOTIDE SEQUENCE</scope>
    <source>
        <strain evidence="2">CBS 161.51</strain>
    </source>
</reference>
<name>A0A6A5SKQ0_9PLEO</name>
<accession>A0A6A5SKQ0</accession>